<protein>
    <recommendedName>
        <fullName evidence="3">Lipoprotein</fullName>
    </recommendedName>
</protein>
<name>A0ABT3DC27_9BACI</name>
<evidence type="ECO:0000313" key="1">
    <source>
        <dbReference type="EMBL" id="MCV9884529.1"/>
    </source>
</evidence>
<gene>
    <name evidence="1" type="ORF">OIH86_02570</name>
</gene>
<proteinExistence type="predicted"/>
<keyword evidence="2" id="KW-1185">Reference proteome</keyword>
<accession>A0ABT3DC27</accession>
<sequence>MNKRFVNLSFFLMSIFLLVGCEESNMKNKGSSNQMEVTYKEGFPTEESPGLTEFIKGYLSRDGDNEVIKKDDSYVYSVSNKSENDRLVHYYHFTKDQLKSYYQPLVDANNYEEKLLQMNQTDRKEDDLYKTIEKTNEYHLPLISLEENNQLNIKTNESEKTFDLPELMKEYDVKKSDDMVVNLKSLNNDHFVIEIQDFSVESVEGWDLFMTLFVKQDLSNIVISELYDEDLQSKLDSGELKDYYKGFQKVDPSSQYSKMFGNKIIDNKLNKIIDIKKDDLLSKDGKYVYINGNNKDLSGGIQEIQTIKNYAEGNDTSDINFDLDLAEIAKRLDLDTSGNASVEVNYFNEDYIVLRLNYKGEFVGTAGATNLIIDLQHDKKIYYLVDLGLLGRI</sequence>
<dbReference type="RefSeq" id="WP_264141483.1">
    <property type="nucleotide sequence ID" value="NZ_JAOYEY010000020.1"/>
</dbReference>
<organism evidence="1 2">
    <name type="scientific">Metabacillus halosaccharovorans</name>
    <dbReference type="NCBI Taxonomy" id="930124"/>
    <lineage>
        <taxon>Bacteria</taxon>
        <taxon>Bacillati</taxon>
        <taxon>Bacillota</taxon>
        <taxon>Bacilli</taxon>
        <taxon>Bacillales</taxon>
        <taxon>Bacillaceae</taxon>
        <taxon>Metabacillus</taxon>
    </lineage>
</organism>
<dbReference type="PROSITE" id="PS51257">
    <property type="entry name" value="PROKAR_LIPOPROTEIN"/>
    <property type="match status" value="1"/>
</dbReference>
<evidence type="ECO:0008006" key="3">
    <source>
        <dbReference type="Google" id="ProtNLM"/>
    </source>
</evidence>
<evidence type="ECO:0000313" key="2">
    <source>
        <dbReference type="Proteomes" id="UP001526147"/>
    </source>
</evidence>
<dbReference type="Proteomes" id="UP001526147">
    <property type="component" value="Unassembled WGS sequence"/>
</dbReference>
<reference evidence="1 2" key="1">
    <citation type="submission" date="2022-10" db="EMBL/GenBank/DDBJ databases">
        <title>Draft genome assembly of moderately radiation resistant bacterium Metabacillus halosaccharovorans.</title>
        <authorList>
            <person name="Pal S."/>
            <person name="Gopinathan A."/>
        </authorList>
    </citation>
    <scope>NUCLEOTIDE SEQUENCE [LARGE SCALE GENOMIC DNA]</scope>
    <source>
        <strain evidence="1 2">VITHBRA001</strain>
    </source>
</reference>
<comment type="caution">
    <text evidence="1">The sequence shown here is derived from an EMBL/GenBank/DDBJ whole genome shotgun (WGS) entry which is preliminary data.</text>
</comment>
<dbReference type="EMBL" id="JAOYEY010000020">
    <property type="protein sequence ID" value="MCV9884529.1"/>
    <property type="molecule type" value="Genomic_DNA"/>
</dbReference>